<dbReference type="CDD" id="cd17534">
    <property type="entry name" value="REC_DC-like"/>
    <property type="match status" value="1"/>
</dbReference>
<dbReference type="Gene3D" id="2.40.50.1020">
    <property type="entry name" value="LytTr DNA-binding domain"/>
    <property type="match status" value="1"/>
</dbReference>
<dbReference type="InterPro" id="IPR011006">
    <property type="entry name" value="CheY-like_superfamily"/>
</dbReference>
<gene>
    <name evidence="5" type="ORF">L3049_20770</name>
</gene>
<dbReference type="InterPro" id="IPR050595">
    <property type="entry name" value="Bact_response_regulator"/>
</dbReference>
<dbReference type="InterPro" id="IPR007492">
    <property type="entry name" value="LytTR_DNA-bd_dom"/>
</dbReference>
<dbReference type="RefSeq" id="WP_275111762.1">
    <property type="nucleotide sequence ID" value="NZ_JAKJSC010000011.1"/>
</dbReference>
<keyword evidence="6" id="KW-1185">Reference proteome</keyword>
<dbReference type="Pfam" id="PF04397">
    <property type="entry name" value="LytTR"/>
    <property type="match status" value="1"/>
</dbReference>
<dbReference type="Pfam" id="PF00072">
    <property type="entry name" value="Response_reg"/>
    <property type="match status" value="1"/>
</dbReference>
<dbReference type="Proteomes" id="UP001528920">
    <property type="component" value="Unassembled WGS sequence"/>
</dbReference>
<keyword evidence="1 2" id="KW-0597">Phosphoprotein</keyword>
<protein>
    <submittedName>
        <fullName evidence="5">Response regulator</fullName>
    </submittedName>
</protein>
<dbReference type="Gene3D" id="3.40.50.2300">
    <property type="match status" value="1"/>
</dbReference>
<evidence type="ECO:0000313" key="6">
    <source>
        <dbReference type="Proteomes" id="UP001528920"/>
    </source>
</evidence>
<evidence type="ECO:0000259" key="4">
    <source>
        <dbReference type="PROSITE" id="PS50930"/>
    </source>
</evidence>
<feature type="domain" description="HTH LytTR-type" evidence="4">
    <location>
        <begin position="141"/>
        <end position="239"/>
    </location>
</feature>
<feature type="modified residue" description="4-aspartylphosphate" evidence="2">
    <location>
        <position position="55"/>
    </location>
</feature>
<evidence type="ECO:0000256" key="1">
    <source>
        <dbReference type="ARBA" id="ARBA00022553"/>
    </source>
</evidence>
<evidence type="ECO:0000313" key="5">
    <source>
        <dbReference type="EMBL" id="MDE5420431.1"/>
    </source>
</evidence>
<accession>A0ABT5VYE7</accession>
<dbReference type="SMART" id="SM00448">
    <property type="entry name" value="REC"/>
    <property type="match status" value="1"/>
</dbReference>
<dbReference type="PROSITE" id="PS50110">
    <property type="entry name" value="RESPONSE_REGULATORY"/>
    <property type="match status" value="1"/>
</dbReference>
<evidence type="ECO:0000259" key="3">
    <source>
        <dbReference type="PROSITE" id="PS50110"/>
    </source>
</evidence>
<comment type="caution">
    <text evidence="5">The sequence shown here is derived from an EMBL/GenBank/DDBJ whole genome shotgun (WGS) entry which is preliminary data.</text>
</comment>
<sequence length="240" mass="27624">MSKVKILVVEDEIIIADNICDILENLGYEVLEPAINYSEAIETIENEKPDLAILDIQLAGKKDGVDLAWTIKEEYDIPFIFLTSNADPATIEKAKRAEPPAYLVKPFNKDDLYTSIEIALYNFSKKSKEAEEENVIVKDALFFKTKNIFHKIKFEDILYLKSDHVYVEIHNKKEKHFVHRGSISSLMEKLPSNFFRTHRSYVVNLNFLDSINNQSVVIEGEDIPIGKNYRNDLINRINIG</sequence>
<dbReference type="PANTHER" id="PTHR44591:SF3">
    <property type="entry name" value="RESPONSE REGULATORY DOMAIN-CONTAINING PROTEIN"/>
    <property type="match status" value="1"/>
</dbReference>
<dbReference type="EMBL" id="JAKJSC010000011">
    <property type="protein sequence ID" value="MDE5420431.1"/>
    <property type="molecule type" value="Genomic_DNA"/>
</dbReference>
<evidence type="ECO:0000256" key="2">
    <source>
        <dbReference type="PROSITE-ProRule" id="PRU00169"/>
    </source>
</evidence>
<dbReference type="PROSITE" id="PS50930">
    <property type="entry name" value="HTH_LYTTR"/>
    <property type="match status" value="1"/>
</dbReference>
<proteinExistence type="predicted"/>
<organism evidence="5 6">
    <name type="scientific">Paralabilibaculum antarcticum</name>
    <dbReference type="NCBI Taxonomy" id="2912572"/>
    <lineage>
        <taxon>Bacteria</taxon>
        <taxon>Pseudomonadati</taxon>
        <taxon>Bacteroidota</taxon>
        <taxon>Bacteroidia</taxon>
        <taxon>Marinilabiliales</taxon>
        <taxon>Marinifilaceae</taxon>
        <taxon>Paralabilibaculum</taxon>
    </lineage>
</organism>
<dbReference type="SUPFAM" id="SSF52172">
    <property type="entry name" value="CheY-like"/>
    <property type="match status" value="1"/>
</dbReference>
<reference evidence="5 6" key="1">
    <citation type="submission" date="2022-01" db="EMBL/GenBank/DDBJ databases">
        <title>Labilibaculum sp. nov, a marine bacterium isolated from Antarctica.</title>
        <authorList>
            <person name="Dai W."/>
        </authorList>
    </citation>
    <scope>NUCLEOTIDE SEQUENCE [LARGE SCALE GENOMIC DNA]</scope>
    <source>
        <strain evidence="5 6">DW002</strain>
    </source>
</reference>
<name>A0ABT5VYE7_9BACT</name>
<dbReference type="PANTHER" id="PTHR44591">
    <property type="entry name" value="STRESS RESPONSE REGULATOR PROTEIN 1"/>
    <property type="match status" value="1"/>
</dbReference>
<dbReference type="InterPro" id="IPR001789">
    <property type="entry name" value="Sig_transdc_resp-reg_receiver"/>
</dbReference>
<dbReference type="SMART" id="SM00850">
    <property type="entry name" value="LytTR"/>
    <property type="match status" value="1"/>
</dbReference>
<feature type="domain" description="Response regulatory" evidence="3">
    <location>
        <begin position="5"/>
        <end position="120"/>
    </location>
</feature>